<reference evidence="8" key="1">
    <citation type="journal article" date="2008" name="Nature">
        <title>The amphioxus genome and the evolution of the chordate karyotype.</title>
        <authorList>
            <consortium name="US DOE Joint Genome Institute (JGI-PGF)"/>
            <person name="Putnam N.H."/>
            <person name="Butts T."/>
            <person name="Ferrier D.E.K."/>
            <person name="Furlong R.F."/>
            <person name="Hellsten U."/>
            <person name="Kawashima T."/>
            <person name="Robinson-Rechavi M."/>
            <person name="Shoguchi E."/>
            <person name="Terry A."/>
            <person name="Yu J.-K."/>
            <person name="Benito-Gutierrez E.L."/>
            <person name="Dubchak I."/>
            <person name="Garcia-Fernandez J."/>
            <person name="Gibson-Brown J.J."/>
            <person name="Grigoriev I.V."/>
            <person name="Horton A.C."/>
            <person name="de Jong P.J."/>
            <person name="Jurka J."/>
            <person name="Kapitonov V.V."/>
            <person name="Kohara Y."/>
            <person name="Kuroki Y."/>
            <person name="Lindquist E."/>
            <person name="Lucas S."/>
            <person name="Osoegawa K."/>
            <person name="Pennacchio L.A."/>
            <person name="Salamov A.A."/>
            <person name="Satou Y."/>
            <person name="Sauka-Spengler T."/>
            <person name="Schmutz J."/>
            <person name="Shin-I T."/>
            <person name="Toyoda A."/>
            <person name="Bronner-Fraser M."/>
            <person name="Fujiyama A."/>
            <person name="Holland L.Z."/>
            <person name="Holland P.W.H."/>
            <person name="Satoh N."/>
            <person name="Rokhsar D.S."/>
        </authorList>
    </citation>
    <scope>NUCLEOTIDE SEQUENCE [LARGE SCALE GENOMIC DNA]</scope>
    <source>
        <strain evidence="8">S238N-H82</strain>
        <tissue evidence="8">Testes</tissue>
    </source>
</reference>
<dbReference type="SMART" id="SM00301">
    <property type="entry name" value="DM"/>
    <property type="match status" value="1"/>
</dbReference>
<dbReference type="AlphaFoldDB" id="C3XZM0"/>
<evidence type="ECO:0000256" key="6">
    <source>
        <dbReference type="SAM" id="MobiDB-lite"/>
    </source>
</evidence>
<feature type="DNA-binding region" description="DM" evidence="5">
    <location>
        <begin position="8"/>
        <end position="68"/>
    </location>
</feature>
<keyword evidence="4 5" id="KW-0539">Nucleus</keyword>
<protein>
    <recommendedName>
        <fullName evidence="7">DM domain-containing protein</fullName>
    </recommendedName>
</protein>
<gene>
    <name evidence="8" type="ORF">BRAFLDRAFT_65698</name>
</gene>
<evidence type="ECO:0000256" key="4">
    <source>
        <dbReference type="ARBA" id="ARBA00023242"/>
    </source>
</evidence>
<name>C3XZM0_BRAFL</name>
<dbReference type="GO" id="GO:0005634">
    <property type="term" value="C:nucleus"/>
    <property type="evidence" value="ECO:0007669"/>
    <property type="project" value="UniProtKB-SubCell"/>
</dbReference>
<feature type="region of interest" description="Disordered" evidence="6">
    <location>
        <begin position="421"/>
        <end position="447"/>
    </location>
</feature>
<accession>C3XZM0</accession>
<dbReference type="GO" id="GO:0006355">
    <property type="term" value="P:regulation of DNA-templated transcription"/>
    <property type="evidence" value="ECO:0007669"/>
    <property type="project" value="InterPro"/>
</dbReference>
<sequence length="557" mass="61042">MERREYHCKKCRVHGIEVPLKGHKGKCPWDKCGCDGCLQVVSYRRQHVHDGRAMTASDVINIANLSRKGRPATESATAQTTRRQEARGVRNTAMYRALNKSMEELAHHTPTVHPIHHIKKAVLDFTEQQSRSKGKATPHNKHDKYTYVPTAIYQSYPVKYGSCHREAEAYPRPGSSHQSEAYPRPGSSHQSEAYPRPGSSSQSEAYPRPGSSHQSEAYPRPGSSHQSEAYPRPGSSHQSEAYPRPGSSRQADVDDDVRTLTEMFPGAQENLGLSLLYEIRGNADNMEQAVGNLIAIMSGPTTPSPKRNCPPRLTRLSNIFPEVGKGILKAVSQQADNTPSAVETVLRLCYSPDTRPAASSIGPTPVCAGPRGKRKAQRLDFGSSSEVQYTPGCRTPRARAPSGRVVNFNRDVESALQAAEEAENTSGGGTYTITPTRTPTVPAEDRRTPVKKRVIACKQCGTSCDRLAKFCHECGGQLSNRSHRRGVEDASVGDEVAEMCPGNELVEDISAGDEFLEAAWPGDELVEDVWPREHVTGTYCACAKSIDMLNLAQPPVY</sequence>
<feature type="region of interest" description="Disordered" evidence="6">
    <location>
        <begin position="167"/>
        <end position="252"/>
    </location>
</feature>
<evidence type="ECO:0000256" key="3">
    <source>
        <dbReference type="ARBA" id="ARBA00023125"/>
    </source>
</evidence>
<organism>
    <name type="scientific">Branchiostoma floridae</name>
    <name type="common">Florida lancelet</name>
    <name type="synonym">Amphioxus</name>
    <dbReference type="NCBI Taxonomy" id="7739"/>
    <lineage>
        <taxon>Eukaryota</taxon>
        <taxon>Metazoa</taxon>
        <taxon>Chordata</taxon>
        <taxon>Cephalochordata</taxon>
        <taxon>Leptocardii</taxon>
        <taxon>Amphioxiformes</taxon>
        <taxon>Branchiostomatidae</taxon>
        <taxon>Branchiostoma</taxon>
    </lineage>
</organism>
<dbReference type="Pfam" id="PF00751">
    <property type="entry name" value="DM"/>
    <property type="match status" value="1"/>
</dbReference>
<keyword evidence="3 5" id="KW-0238">DNA-binding</keyword>
<evidence type="ECO:0000313" key="8">
    <source>
        <dbReference type="EMBL" id="EEN66541.1"/>
    </source>
</evidence>
<dbReference type="PROSITE" id="PS40000">
    <property type="entry name" value="DM_1"/>
    <property type="match status" value="1"/>
</dbReference>
<dbReference type="InterPro" id="IPR036407">
    <property type="entry name" value="DM_DNA-bd_sf"/>
</dbReference>
<evidence type="ECO:0000256" key="2">
    <source>
        <dbReference type="ARBA" id="ARBA00022833"/>
    </source>
</evidence>
<keyword evidence="1 5" id="KW-0479">Metal-binding</keyword>
<dbReference type="InterPro" id="IPR001275">
    <property type="entry name" value="DM_DNA-bd"/>
</dbReference>
<feature type="compositionally biased region" description="Low complexity" evidence="6">
    <location>
        <begin position="431"/>
        <end position="442"/>
    </location>
</feature>
<evidence type="ECO:0000256" key="1">
    <source>
        <dbReference type="ARBA" id="ARBA00022723"/>
    </source>
</evidence>
<evidence type="ECO:0000256" key="5">
    <source>
        <dbReference type="PROSITE-ProRule" id="PRU00070"/>
    </source>
</evidence>
<dbReference type="GO" id="GO:0043565">
    <property type="term" value="F:sequence-specific DNA binding"/>
    <property type="evidence" value="ECO:0007669"/>
    <property type="project" value="InterPro"/>
</dbReference>
<proteinExistence type="predicted"/>
<dbReference type="eggNOG" id="KOG3815">
    <property type="taxonomic scope" value="Eukaryota"/>
</dbReference>
<evidence type="ECO:0000259" key="7">
    <source>
        <dbReference type="PROSITE" id="PS50809"/>
    </source>
</evidence>
<dbReference type="PROSITE" id="PS50809">
    <property type="entry name" value="DM_2"/>
    <property type="match status" value="1"/>
</dbReference>
<dbReference type="SUPFAM" id="SSF82927">
    <property type="entry name" value="Cysteine-rich DNA binding domain, (DM domain)"/>
    <property type="match status" value="1"/>
</dbReference>
<dbReference type="GO" id="GO:0046872">
    <property type="term" value="F:metal ion binding"/>
    <property type="evidence" value="ECO:0007669"/>
    <property type="project" value="UniProtKB-KW"/>
</dbReference>
<dbReference type="STRING" id="7739.C3XZM0"/>
<feature type="domain" description="DM" evidence="7">
    <location>
        <begin position="8"/>
        <end position="68"/>
    </location>
</feature>
<comment type="subcellular location">
    <subcellularLocation>
        <location evidence="5">Nucleus</location>
    </subcellularLocation>
</comment>
<dbReference type="Gene3D" id="4.10.1040.10">
    <property type="entry name" value="DM DNA-binding domain"/>
    <property type="match status" value="1"/>
</dbReference>
<keyword evidence="2 5" id="KW-0862">Zinc</keyword>
<dbReference type="EMBL" id="GG666475">
    <property type="protein sequence ID" value="EEN66541.1"/>
    <property type="molecule type" value="Genomic_DNA"/>
</dbReference>
<dbReference type="InParanoid" id="C3XZM0"/>